<reference evidence="1" key="1">
    <citation type="submission" date="2015-01" db="EMBL/GenBank/DDBJ databases">
        <title>Comparative genome analysis of Bacillus coagulans HM-08, Clostridium butyricum HM-68, Bacillus subtilis HM-66 and Bacillus licheniformis BL-09.</title>
        <authorList>
            <person name="Zhang H."/>
        </authorList>
    </citation>
    <scope>NUCLEOTIDE SEQUENCE [LARGE SCALE GENOMIC DNA]</scope>
    <source>
        <strain evidence="1">HM-08</strain>
    </source>
</reference>
<dbReference type="Proteomes" id="UP000032024">
    <property type="component" value="Chromosome"/>
</dbReference>
<reference evidence="4" key="4">
    <citation type="submission" date="2016-01" db="EMBL/GenBank/DDBJ databases">
        <authorList>
            <person name="Mitreva M."/>
            <person name="Pepin K.H."/>
            <person name="Mihindukulasuriya K.A."/>
            <person name="Fulton R."/>
            <person name="Fronick C."/>
            <person name="O'Laughlin M."/>
            <person name="Miner T."/>
            <person name="Herter B."/>
            <person name="Rosa B.A."/>
            <person name="Cordes M."/>
            <person name="Tomlinson C."/>
            <person name="Wollam A."/>
            <person name="Palsikar V.B."/>
            <person name="Mardis E.R."/>
            <person name="Wilson R.K."/>
        </authorList>
    </citation>
    <scope>NUCLEOTIDE SEQUENCE [LARGE SCALE GENOMIC DNA]</scope>
    <source>
        <strain evidence="4">GED7749B</strain>
    </source>
</reference>
<accession>A0A0C5CU04</accession>
<dbReference type="PATRIC" id="fig|1398.18.peg.4097"/>
<reference evidence="2" key="3">
    <citation type="submission" date="2016-01" db="EMBL/GenBank/DDBJ databases">
        <authorList>
            <person name="Oliw E.H."/>
        </authorList>
    </citation>
    <scope>NUCLEOTIDE SEQUENCE [LARGE SCALE GENOMIC DNA]</scope>
    <source>
        <strain evidence="2">GED7749B</strain>
    </source>
</reference>
<organism evidence="2 4">
    <name type="scientific">Heyndrickxia coagulans</name>
    <name type="common">Weizmannia coagulans</name>
    <dbReference type="NCBI Taxonomy" id="1398"/>
    <lineage>
        <taxon>Bacteria</taxon>
        <taxon>Bacillati</taxon>
        <taxon>Bacillota</taxon>
        <taxon>Bacilli</taxon>
        <taxon>Bacillales</taxon>
        <taxon>Bacillaceae</taxon>
        <taxon>Heyndrickxia</taxon>
    </lineage>
</organism>
<name>A0A0C5CU04_HEYCO</name>
<evidence type="ECO:0000313" key="2">
    <source>
        <dbReference type="EMBL" id="KWZ83262.1"/>
    </source>
</evidence>
<protein>
    <submittedName>
        <fullName evidence="2">Uncharacterized protein</fullName>
    </submittedName>
</protein>
<dbReference type="AlphaFoldDB" id="A0A0C5CU04"/>
<dbReference type="EMBL" id="LRPN01000040">
    <property type="protein sequence ID" value="KWZ83262.1"/>
    <property type="molecule type" value="Genomic_DNA"/>
</dbReference>
<dbReference type="EMBL" id="CP010525">
    <property type="protein sequence ID" value="AJO24922.1"/>
    <property type="molecule type" value="Genomic_DNA"/>
</dbReference>
<evidence type="ECO:0000313" key="1">
    <source>
        <dbReference type="EMBL" id="AJO24922.1"/>
    </source>
</evidence>
<evidence type="ECO:0000313" key="3">
    <source>
        <dbReference type="Proteomes" id="UP000032024"/>
    </source>
</evidence>
<sequence length="44" mass="4989">MRKGTNFRAFYVFFGSVREGTGGSGRHWEVKESVEKNGTHLISK</sequence>
<dbReference type="Proteomes" id="UP000070376">
    <property type="component" value="Unassembled WGS sequence"/>
</dbReference>
<proteinExistence type="predicted"/>
<keyword evidence="3" id="KW-1185">Reference proteome</keyword>
<gene>
    <name evidence="2" type="ORF">HMPREF3213_01335</name>
    <name evidence="1" type="ORF">SB48_HM08orf06504</name>
</gene>
<evidence type="ECO:0000313" key="4">
    <source>
        <dbReference type="Proteomes" id="UP000070376"/>
    </source>
</evidence>
<reference evidence="3" key="2">
    <citation type="submission" date="2015-01" db="EMBL/GenBank/DDBJ databases">
        <title>Comparative genome analysis of Bacillus coagulans HM-08, Clostridium butyricum HM-68, Bacillus subtilis HM-66 and Bacillus paralicheniformis BL-09.</title>
        <authorList>
            <person name="Zhang H."/>
        </authorList>
    </citation>
    <scope>NUCLEOTIDE SEQUENCE [LARGE SCALE GENOMIC DNA]</scope>
    <source>
        <strain evidence="3">HM-08</strain>
    </source>
</reference>